<dbReference type="Gene3D" id="1.10.10.60">
    <property type="entry name" value="Homeodomain-like"/>
    <property type="match status" value="1"/>
</dbReference>
<reference evidence="6" key="1">
    <citation type="submission" date="2021-01" db="EMBL/GenBank/DDBJ databases">
        <title>Whole genome shotgun sequence of Planobispora rosea NBRC 15558.</title>
        <authorList>
            <person name="Komaki H."/>
            <person name="Tamura T."/>
        </authorList>
    </citation>
    <scope>NUCLEOTIDE SEQUENCE</scope>
    <source>
        <strain evidence="6">NBRC 15558</strain>
    </source>
</reference>
<evidence type="ECO:0000259" key="5">
    <source>
        <dbReference type="PROSITE" id="PS50977"/>
    </source>
</evidence>
<evidence type="ECO:0000313" key="7">
    <source>
        <dbReference type="Proteomes" id="UP000655044"/>
    </source>
</evidence>
<dbReference type="InterPro" id="IPR009057">
    <property type="entry name" value="Homeodomain-like_sf"/>
</dbReference>
<keyword evidence="3" id="KW-0804">Transcription</keyword>
<organism evidence="6 7">
    <name type="scientific">Planobispora rosea</name>
    <dbReference type="NCBI Taxonomy" id="35762"/>
    <lineage>
        <taxon>Bacteria</taxon>
        <taxon>Bacillati</taxon>
        <taxon>Actinomycetota</taxon>
        <taxon>Actinomycetes</taxon>
        <taxon>Streptosporangiales</taxon>
        <taxon>Streptosporangiaceae</taxon>
        <taxon>Planobispora</taxon>
    </lineage>
</organism>
<keyword evidence="1" id="KW-0805">Transcription regulation</keyword>
<dbReference type="GO" id="GO:0003700">
    <property type="term" value="F:DNA-binding transcription factor activity"/>
    <property type="evidence" value="ECO:0007669"/>
    <property type="project" value="TreeGrafter"/>
</dbReference>
<keyword evidence="7" id="KW-1185">Reference proteome</keyword>
<dbReference type="AlphaFoldDB" id="A0A8J3RZ35"/>
<dbReference type="RefSeq" id="WP_068922360.1">
    <property type="nucleotide sequence ID" value="NZ_BMQP01000009.1"/>
</dbReference>
<feature type="domain" description="HTH tetR-type" evidence="5">
    <location>
        <begin position="18"/>
        <end position="78"/>
    </location>
</feature>
<dbReference type="Gene3D" id="1.10.357.10">
    <property type="entry name" value="Tetracycline Repressor, domain 2"/>
    <property type="match status" value="1"/>
</dbReference>
<dbReference type="GO" id="GO:0000976">
    <property type="term" value="F:transcription cis-regulatory region binding"/>
    <property type="evidence" value="ECO:0007669"/>
    <property type="project" value="TreeGrafter"/>
</dbReference>
<dbReference type="PANTHER" id="PTHR30055:SF148">
    <property type="entry name" value="TETR-FAMILY TRANSCRIPTIONAL REGULATOR"/>
    <property type="match status" value="1"/>
</dbReference>
<evidence type="ECO:0000256" key="3">
    <source>
        <dbReference type="ARBA" id="ARBA00023163"/>
    </source>
</evidence>
<dbReference type="OrthoDB" id="9796019at2"/>
<protein>
    <submittedName>
        <fullName evidence="6">TetR family transcriptional regulator</fullName>
    </submittedName>
</protein>
<dbReference type="InterPro" id="IPR001647">
    <property type="entry name" value="HTH_TetR"/>
</dbReference>
<evidence type="ECO:0000313" key="6">
    <source>
        <dbReference type="EMBL" id="GIH84427.1"/>
    </source>
</evidence>
<dbReference type="InterPro" id="IPR050109">
    <property type="entry name" value="HTH-type_TetR-like_transc_reg"/>
</dbReference>
<evidence type="ECO:0000256" key="2">
    <source>
        <dbReference type="ARBA" id="ARBA00023125"/>
    </source>
</evidence>
<keyword evidence="2 4" id="KW-0238">DNA-binding</keyword>
<evidence type="ECO:0000256" key="4">
    <source>
        <dbReference type="PROSITE-ProRule" id="PRU00335"/>
    </source>
</evidence>
<comment type="caution">
    <text evidence="6">The sequence shown here is derived from an EMBL/GenBank/DDBJ whole genome shotgun (WGS) entry which is preliminary data.</text>
</comment>
<evidence type="ECO:0000256" key="1">
    <source>
        <dbReference type="ARBA" id="ARBA00023015"/>
    </source>
</evidence>
<dbReference type="PANTHER" id="PTHR30055">
    <property type="entry name" value="HTH-TYPE TRANSCRIPTIONAL REGULATOR RUTR"/>
    <property type="match status" value="1"/>
</dbReference>
<proteinExistence type="predicted"/>
<dbReference type="PROSITE" id="PS50977">
    <property type="entry name" value="HTH_TETR_2"/>
    <property type="match status" value="1"/>
</dbReference>
<dbReference type="SUPFAM" id="SSF46689">
    <property type="entry name" value="Homeodomain-like"/>
    <property type="match status" value="1"/>
</dbReference>
<dbReference type="PRINTS" id="PR00455">
    <property type="entry name" value="HTHTETR"/>
</dbReference>
<name>A0A8J3RZ35_PLARO</name>
<gene>
    <name evidence="6" type="ORF">Pro02_28350</name>
</gene>
<dbReference type="InterPro" id="IPR011075">
    <property type="entry name" value="TetR_C"/>
</dbReference>
<accession>A0A8J3RZ35</accession>
<dbReference type="EMBL" id="BOOI01000024">
    <property type="protein sequence ID" value="GIH84427.1"/>
    <property type="molecule type" value="Genomic_DNA"/>
</dbReference>
<feature type="DNA-binding region" description="H-T-H motif" evidence="4">
    <location>
        <begin position="41"/>
        <end position="60"/>
    </location>
</feature>
<dbReference type="Proteomes" id="UP000655044">
    <property type="component" value="Unassembled WGS sequence"/>
</dbReference>
<dbReference type="Pfam" id="PF00440">
    <property type="entry name" value="TetR_N"/>
    <property type="match status" value="1"/>
</dbReference>
<dbReference type="SUPFAM" id="SSF48498">
    <property type="entry name" value="Tetracyclin repressor-like, C-terminal domain"/>
    <property type="match status" value="1"/>
</dbReference>
<dbReference type="Pfam" id="PF16859">
    <property type="entry name" value="TetR_C_11"/>
    <property type="match status" value="1"/>
</dbReference>
<dbReference type="InterPro" id="IPR036271">
    <property type="entry name" value="Tet_transcr_reg_TetR-rel_C_sf"/>
</dbReference>
<sequence>MSAAAGAEPRGPGRPRSRESWSAILDVTAELLERDGYLRLSLDTVAARAGVSKRTIYRWWPSKGALAIEAYLAVAADRLTVPDTGSLREDLERYARDFVGLLTETATARTVAGLVAASFDDPELARAFREDFLGGRRAAAGEIFERARERGELRADADIDTALDDFFAPLWYRALFTGAALDGPYAAVLADRLAAAYS</sequence>